<feature type="region of interest" description="Disordered" evidence="1">
    <location>
        <begin position="75"/>
        <end position="94"/>
    </location>
</feature>
<evidence type="ECO:0008006" key="4">
    <source>
        <dbReference type="Google" id="ProtNLM"/>
    </source>
</evidence>
<evidence type="ECO:0000313" key="3">
    <source>
        <dbReference type="Proteomes" id="UP000321456"/>
    </source>
</evidence>
<sequence>MKRLATLLVLMTTLGLTAQKQDGPRKGRELKANLTTEQLATLSTKKLTLLLDLDDGQQKKVMEINLEQAEMRKAKHAEITAKKESGEWKKPTADERFEIENTRLDHQIAQHQKMKKVLTEEQYQTWKKLKLKKIMNGKKKMQEKGRRG</sequence>
<dbReference type="AlphaFoldDB" id="A0A5C8VB94"/>
<accession>A0A5C8VB94</accession>
<dbReference type="Proteomes" id="UP000321456">
    <property type="component" value="Unassembled WGS sequence"/>
</dbReference>
<keyword evidence="3" id="KW-1185">Reference proteome</keyword>
<gene>
    <name evidence="2" type="ORF">FVB32_08765</name>
</gene>
<comment type="caution">
    <text evidence="2">The sequence shown here is derived from an EMBL/GenBank/DDBJ whole genome shotgun (WGS) entry which is preliminary data.</text>
</comment>
<evidence type="ECO:0000256" key="1">
    <source>
        <dbReference type="SAM" id="MobiDB-lite"/>
    </source>
</evidence>
<dbReference type="RefSeq" id="WP_147743319.1">
    <property type="nucleotide sequence ID" value="NZ_VRUR01000001.1"/>
</dbReference>
<protein>
    <recommendedName>
        <fullName evidence="4">DUF4890 domain-containing protein</fullName>
    </recommendedName>
</protein>
<name>A0A5C8VB94_9FLAO</name>
<dbReference type="EMBL" id="VRUR01000001">
    <property type="protein sequence ID" value="TXN38370.1"/>
    <property type="molecule type" value="Genomic_DNA"/>
</dbReference>
<organism evidence="2 3">
    <name type="scientific">Flagellimonas hymeniacidonis</name>
    <dbReference type="NCBI Taxonomy" id="2603628"/>
    <lineage>
        <taxon>Bacteria</taxon>
        <taxon>Pseudomonadati</taxon>
        <taxon>Bacteroidota</taxon>
        <taxon>Flavobacteriia</taxon>
        <taxon>Flavobacteriales</taxon>
        <taxon>Flavobacteriaceae</taxon>
        <taxon>Flagellimonas</taxon>
    </lineage>
</organism>
<proteinExistence type="predicted"/>
<evidence type="ECO:0000313" key="2">
    <source>
        <dbReference type="EMBL" id="TXN38370.1"/>
    </source>
</evidence>
<reference evidence="2 3" key="1">
    <citation type="submission" date="2019-08" db="EMBL/GenBank/DDBJ databases">
        <title>Professor.</title>
        <authorList>
            <person name="Park J.S."/>
        </authorList>
    </citation>
    <scope>NUCLEOTIDE SEQUENCE [LARGE SCALE GENOMIC DNA]</scope>
    <source>
        <strain evidence="2 3">176CP5-101</strain>
    </source>
</reference>